<evidence type="ECO:0008006" key="3">
    <source>
        <dbReference type="Google" id="ProtNLM"/>
    </source>
</evidence>
<dbReference type="Proteomes" id="UP000677152">
    <property type="component" value="Chromosome"/>
</dbReference>
<evidence type="ECO:0000313" key="1">
    <source>
        <dbReference type="EMBL" id="QUF06466.1"/>
    </source>
</evidence>
<gene>
    <name evidence="1" type="ORF">KCV87_10645</name>
</gene>
<name>A0AA45R5Y9_9PSEU</name>
<reference evidence="1" key="1">
    <citation type="submission" date="2021-04" db="EMBL/GenBank/DDBJ databases">
        <title>Genomic sequence of Actinosynnema pretiosum subsp. pretiosum ATCC 31280 (C-14919).</title>
        <authorList>
            <person name="Bai L."/>
            <person name="Wang X."/>
            <person name="Xiao Y."/>
        </authorList>
    </citation>
    <scope>NUCLEOTIDE SEQUENCE</scope>
    <source>
        <strain evidence="1">ATCC 31280</strain>
    </source>
</reference>
<evidence type="ECO:0000313" key="2">
    <source>
        <dbReference type="Proteomes" id="UP000677152"/>
    </source>
</evidence>
<protein>
    <recommendedName>
        <fullName evidence="3">ADP-ribosylation/crystallin J1</fullName>
    </recommendedName>
</protein>
<dbReference type="AlphaFoldDB" id="A0AA45R5Y9"/>
<proteinExistence type="predicted"/>
<dbReference type="EMBL" id="CP073249">
    <property type="protein sequence ID" value="QUF06466.1"/>
    <property type="molecule type" value="Genomic_DNA"/>
</dbReference>
<accession>A0AA45R5Y9</accession>
<sequence>MDDVVLWRPTGQAELDLVAGSGWREWPPRLPDQPIFYPVVNREYATRIAREWNASGAEGVGYVTRFAVEGEFLAKYPVQSAGGSGIDEHWVPAEELEEFNRHVVGRIEVEAEYRSGVDASGVAGLPAAWVDYLGGASWLRRGLRPSGEYLRLYGPEEIREVRPGLVVGELGSDGWLAFDLERPANPLVVVGGRDLAPGAAEFVAMVEDGTLAWNAEESWY</sequence>
<organism evidence="1 2">
    <name type="scientific">Actinosynnema pretiosum subsp. pretiosum</name>
    <dbReference type="NCBI Taxonomy" id="103721"/>
    <lineage>
        <taxon>Bacteria</taxon>
        <taxon>Bacillati</taxon>
        <taxon>Actinomycetota</taxon>
        <taxon>Actinomycetes</taxon>
        <taxon>Pseudonocardiales</taxon>
        <taxon>Pseudonocardiaceae</taxon>
        <taxon>Actinosynnema</taxon>
    </lineage>
</organism>